<dbReference type="InterPro" id="IPR015292">
    <property type="entry name" value="Tscrpt_reg_YbiH_C"/>
</dbReference>
<feature type="domain" description="HTH tetR-type" evidence="5">
    <location>
        <begin position="16"/>
        <end position="76"/>
    </location>
</feature>
<dbReference type="InterPro" id="IPR009057">
    <property type="entry name" value="Homeodomain-like_sf"/>
</dbReference>
<proteinExistence type="predicted"/>
<dbReference type="SUPFAM" id="SSF46689">
    <property type="entry name" value="Homeodomain-like"/>
    <property type="match status" value="1"/>
</dbReference>
<evidence type="ECO:0000256" key="2">
    <source>
        <dbReference type="ARBA" id="ARBA00023125"/>
    </source>
</evidence>
<dbReference type="InterPro" id="IPR001647">
    <property type="entry name" value="HTH_TetR"/>
</dbReference>
<evidence type="ECO:0000259" key="5">
    <source>
        <dbReference type="PROSITE" id="PS50977"/>
    </source>
</evidence>
<keyword evidence="2 4" id="KW-0238">DNA-binding</keyword>
<dbReference type="HOGENOM" id="CLU_069356_16_0_6"/>
<evidence type="ECO:0000256" key="3">
    <source>
        <dbReference type="ARBA" id="ARBA00023163"/>
    </source>
</evidence>
<evidence type="ECO:0000313" key="6">
    <source>
        <dbReference type="EMBL" id="EWC42000.1"/>
    </source>
</evidence>
<dbReference type="AlphaFoldDB" id="A0A061JUH5"/>
<organism evidence="6 7">
    <name type="scientific">Stutzerimonas stutzeri KOS6</name>
    <dbReference type="NCBI Taxonomy" id="1218352"/>
    <lineage>
        <taxon>Bacteria</taxon>
        <taxon>Pseudomonadati</taxon>
        <taxon>Pseudomonadota</taxon>
        <taxon>Gammaproteobacteria</taxon>
        <taxon>Pseudomonadales</taxon>
        <taxon>Pseudomonadaceae</taxon>
        <taxon>Stutzerimonas</taxon>
    </lineage>
</organism>
<dbReference type="PROSITE" id="PS50977">
    <property type="entry name" value="HTH_TETR_2"/>
    <property type="match status" value="1"/>
</dbReference>
<dbReference type="Pfam" id="PF00440">
    <property type="entry name" value="TetR_N"/>
    <property type="match status" value="1"/>
</dbReference>
<evidence type="ECO:0000256" key="4">
    <source>
        <dbReference type="PROSITE-ProRule" id="PRU00335"/>
    </source>
</evidence>
<evidence type="ECO:0000256" key="1">
    <source>
        <dbReference type="ARBA" id="ARBA00023015"/>
    </source>
</evidence>
<dbReference type="PANTHER" id="PTHR30055">
    <property type="entry name" value="HTH-TYPE TRANSCRIPTIONAL REGULATOR RUTR"/>
    <property type="match status" value="1"/>
</dbReference>
<protein>
    <submittedName>
        <fullName evidence="6">TetR family transcriptional regulator</fullName>
    </submittedName>
</protein>
<name>A0A061JUH5_STUST</name>
<accession>A0A061JUH5</accession>
<keyword evidence="3" id="KW-0804">Transcription</keyword>
<dbReference type="Proteomes" id="UP000026923">
    <property type="component" value="Unassembled WGS sequence"/>
</dbReference>
<dbReference type="eggNOG" id="COG1309">
    <property type="taxonomic scope" value="Bacteria"/>
</dbReference>
<dbReference type="SUPFAM" id="SSF48498">
    <property type="entry name" value="Tetracyclin repressor-like, C-terminal domain"/>
    <property type="match status" value="1"/>
</dbReference>
<dbReference type="InterPro" id="IPR050109">
    <property type="entry name" value="HTH-type_TetR-like_transc_reg"/>
</dbReference>
<dbReference type="Gene3D" id="1.10.10.60">
    <property type="entry name" value="Homeodomain-like"/>
    <property type="match status" value="1"/>
</dbReference>
<dbReference type="PANTHER" id="PTHR30055:SF234">
    <property type="entry name" value="HTH-TYPE TRANSCRIPTIONAL REGULATOR BETI"/>
    <property type="match status" value="1"/>
</dbReference>
<keyword evidence="1" id="KW-0805">Transcription regulation</keyword>
<dbReference type="Gene3D" id="1.10.357.10">
    <property type="entry name" value="Tetracycline Repressor, domain 2"/>
    <property type="match status" value="1"/>
</dbReference>
<dbReference type="EMBL" id="AMCZ02000006">
    <property type="protein sequence ID" value="EWC42000.1"/>
    <property type="molecule type" value="Genomic_DNA"/>
</dbReference>
<sequence>MPNHAETTSGHEARSARTRSQLIEATIDVVAAVGYEGATTRALSQAAKTKLSAIPYHFGSKKELYLAAADMIAEYAADRFGEAAALLDDTSDVELSVRFEHALIQLLHTMLEDAEPHAWTAFVARCAYDNDDAFALIHERAITPLQERLVHAASQFSGRSSNDEGLRLRVIAILTAIFSFRFLRGVMLRGMDWKSMRNQATKQITDMIHDLCRSGFLAVWPAGDGTDRKTGPA</sequence>
<dbReference type="Pfam" id="PF09209">
    <property type="entry name" value="CecR_C"/>
    <property type="match status" value="1"/>
</dbReference>
<comment type="caution">
    <text evidence="6">The sequence shown here is derived from an EMBL/GenBank/DDBJ whole genome shotgun (WGS) entry which is preliminary data.</text>
</comment>
<gene>
    <name evidence="6" type="ORF">B597_006975</name>
</gene>
<dbReference type="GO" id="GO:0003700">
    <property type="term" value="F:DNA-binding transcription factor activity"/>
    <property type="evidence" value="ECO:0007669"/>
    <property type="project" value="TreeGrafter"/>
</dbReference>
<dbReference type="GO" id="GO:0000976">
    <property type="term" value="F:transcription cis-regulatory region binding"/>
    <property type="evidence" value="ECO:0007669"/>
    <property type="project" value="TreeGrafter"/>
</dbReference>
<feature type="DNA-binding region" description="H-T-H motif" evidence="4">
    <location>
        <begin position="39"/>
        <end position="58"/>
    </location>
</feature>
<dbReference type="InterPro" id="IPR036271">
    <property type="entry name" value="Tet_transcr_reg_TetR-rel_C_sf"/>
</dbReference>
<dbReference type="OrthoDB" id="2356263at2"/>
<evidence type="ECO:0000313" key="7">
    <source>
        <dbReference type="Proteomes" id="UP000026923"/>
    </source>
</evidence>
<reference evidence="6 7" key="1">
    <citation type="journal article" date="2013" name="Genome Announc.">
        <title>Draft Genome of the Nitrogen-Fixing Bacterium Pseudomonas stutzeri Strain KOS6 Isolated from Industrial Hydrocarbon Sludge.</title>
        <authorList>
            <person name="Grigoryeva T.V."/>
            <person name="Laikov A.V."/>
            <person name="Naumova R.P."/>
            <person name="Manolov A.I."/>
            <person name="Larin A.K."/>
            <person name="Karpova I.Y."/>
            <person name="Semashko T.A."/>
            <person name="Alexeev D.G."/>
            <person name="Kostryukova E.S."/>
            <person name="Muller R."/>
            <person name="Govorun V.M."/>
        </authorList>
    </citation>
    <scope>NUCLEOTIDE SEQUENCE [LARGE SCALE GENOMIC DNA]</scope>
    <source>
        <strain evidence="6 7">KOS6</strain>
    </source>
</reference>